<keyword evidence="10" id="KW-0732">Signal</keyword>
<evidence type="ECO:0000313" key="14">
    <source>
        <dbReference type="Proteomes" id="UP000199256"/>
    </source>
</evidence>
<evidence type="ECO:0000259" key="12">
    <source>
        <dbReference type="Pfam" id="PF07715"/>
    </source>
</evidence>
<organism evidence="13 14">
    <name type="scientific">Ectothiorhodospira marina</name>
    <dbReference type="NCBI Taxonomy" id="1396821"/>
    <lineage>
        <taxon>Bacteria</taxon>
        <taxon>Pseudomonadati</taxon>
        <taxon>Pseudomonadota</taxon>
        <taxon>Gammaproteobacteria</taxon>
        <taxon>Chromatiales</taxon>
        <taxon>Ectothiorhodospiraceae</taxon>
        <taxon>Ectothiorhodospira</taxon>
    </lineage>
</organism>
<comment type="subcellular location">
    <subcellularLocation>
        <location evidence="1 8">Cell outer membrane</location>
        <topology evidence="1 8">Multi-pass membrane protein</topology>
    </subcellularLocation>
</comment>
<feature type="domain" description="TonB-dependent receptor plug" evidence="12">
    <location>
        <begin position="136"/>
        <end position="239"/>
    </location>
</feature>
<dbReference type="Pfam" id="PF13620">
    <property type="entry name" value="CarboxypepD_reg"/>
    <property type="match status" value="1"/>
</dbReference>
<evidence type="ECO:0000256" key="2">
    <source>
        <dbReference type="ARBA" id="ARBA00022448"/>
    </source>
</evidence>
<dbReference type="Pfam" id="PF00593">
    <property type="entry name" value="TonB_dep_Rec_b-barrel"/>
    <property type="match status" value="1"/>
</dbReference>
<dbReference type="Gene3D" id="2.170.130.10">
    <property type="entry name" value="TonB-dependent receptor, plug domain"/>
    <property type="match status" value="1"/>
</dbReference>
<evidence type="ECO:0000256" key="5">
    <source>
        <dbReference type="ARBA" id="ARBA00023077"/>
    </source>
</evidence>
<comment type="similarity">
    <text evidence="8 9">Belongs to the TonB-dependent receptor family.</text>
</comment>
<dbReference type="InterPro" id="IPR036942">
    <property type="entry name" value="Beta-barrel_TonB_sf"/>
</dbReference>
<keyword evidence="13" id="KW-0675">Receptor</keyword>
<dbReference type="InterPro" id="IPR037066">
    <property type="entry name" value="Plug_dom_sf"/>
</dbReference>
<dbReference type="Pfam" id="PF07715">
    <property type="entry name" value="Plug"/>
    <property type="match status" value="1"/>
</dbReference>
<dbReference type="PROSITE" id="PS52016">
    <property type="entry name" value="TONB_DEPENDENT_REC_3"/>
    <property type="match status" value="1"/>
</dbReference>
<dbReference type="InterPro" id="IPR012910">
    <property type="entry name" value="Plug_dom"/>
</dbReference>
<dbReference type="OrthoDB" id="99276at2"/>
<evidence type="ECO:0000256" key="6">
    <source>
        <dbReference type="ARBA" id="ARBA00023136"/>
    </source>
</evidence>
<keyword evidence="3 8" id="KW-1134">Transmembrane beta strand</keyword>
<feature type="domain" description="TonB-dependent receptor-like beta-barrel" evidence="11">
    <location>
        <begin position="484"/>
        <end position="910"/>
    </location>
</feature>
<feature type="chain" id="PRO_5011599357" evidence="10">
    <location>
        <begin position="32"/>
        <end position="943"/>
    </location>
</feature>
<evidence type="ECO:0000256" key="10">
    <source>
        <dbReference type="SAM" id="SignalP"/>
    </source>
</evidence>
<evidence type="ECO:0000256" key="4">
    <source>
        <dbReference type="ARBA" id="ARBA00022692"/>
    </source>
</evidence>
<evidence type="ECO:0000256" key="8">
    <source>
        <dbReference type="PROSITE-ProRule" id="PRU01360"/>
    </source>
</evidence>
<dbReference type="Proteomes" id="UP000199256">
    <property type="component" value="Unassembled WGS sequence"/>
</dbReference>
<dbReference type="InterPro" id="IPR039426">
    <property type="entry name" value="TonB-dep_rcpt-like"/>
</dbReference>
<dbReference type="Gene3D" id="2.40.170.20">
    <property type="entry name" value="TonB-dependent receptor, beta-barrel domain"/>
    <property type="match status" value="1"/>
</dbReference>
<feature type="signal peptide" evidence="10">
    <location>
        <begin position="1"/>
        <end position="31"/>
    </location>
</feature>
<dbReference type="PANTHER" id="PTHR40980">
    <property type="entry name" value="PLUG DOMAIN-CONTAINING PROTEIN"/>
    <property type="match status" value="1"/>
</dbReference>
<keyword evidence="14" id="KW-1185">Reference proteome</keyword>
<dbReference type="SUPFAM" id="SSF49464">
    <property type="entry name" value="Carboxypeptidase regulatory domain-like"/>
    <property type="match status" value="1"/>
</dbReference>
<keyword evidence="7 8" id="KW-0998">Cell outer membrane</keyword>
<proteinExistence type="inferred from homology"/>
<dbReference type="SUPFAM" id="SSF56935">
    <property type="entry name" value="Porins"/>
    <property type="match status" value="1"/>
</dbReference>
<dbReference type="STRING" id="1396821.SAMN05444515_101440"/>
<dbReference type="CDD" id="cd01347">
    <property type="entry name" value="ligand_gated_channel"/>
    <property type="match status" value="1"/>
</dbReference>
<dbReference type="GO" id="GO:0009279">
    <property type="term" value="C:cell outer membrane"/>
    <property type="evidence" value="ECO:0007669"/>
    <property type="project" value="UniProtKB-SubCell"/>
</dbReference>
<keyword evidence="4 8" id="KW-0812">Transmembrane</keyword>
<keyword evidence="6 8" id="KW-0472">Membrane</keyword>
<sequence>MPKPNHLRYCRLAAACALALSTFAMPSYVLADEGIVRGELRSASSNTTLEGARVRLMEAGRETYTNANGRFQFRDVAPGEYTLVVDYIGMGETREIVTVEEEGVITAQLTLGADTLDAIAVTGQLAGQARAINRQRAAANVTTIVAAEEIGQFPDQNLGEALQRLPGLQLQRDQGEGRFVSIRGLNSNLNSISINGMRVPSAEADERQVALDVIPSDLIAGIEVDKAITPDMDGDAIGGNIEVRTLNAFDRDGRGGNVRIEGGYNDLRDAWSPKVGGTVSDVFSVGGGKDNLGIAVGASFEDRQLGSDNNETDGAWIAAADGRVPPQIEQRDYIVDRKRQGLAVNVDFRPDANSEYYVRTLMTEFEDDEIRRRNQFTFEDAFEDGDVDLLGDTSGRGDNIEVGRDIKLRKETQSIFSLMSGGENRVDDWTFDYQLGYAKATEKEPDRVDAEFLATGNGFDETFDSVAYRTVDGGKKYRMSGPDAMYDPASYQLAEVVVEDNETEEEEWSLALNIKKDTTFGDYPGFIKFGIKARLREKYADYTVYEYDEDDFGVVSMTDYTSTNFDYPFDRFGPAVSTRLGDFVANNRANWTYDEDVFIEDSQAADYSAEEDIYATYLMASADFDKLRVLGGVRLEYTDYSATGNEFTENDDTGELTVSGVQDDNSYVDILPGVHLRYELSPRSVLRGSVTRSIARPTFSDIAPYVVRKIDGGEEEFEAGNPDLDPYRSTNLDVMYAFYPRGSSAAYSIGAFYKDIQDYVVEADVAGTDFNARARTANEYITAVNGGDATVMGIELSAYQHLDFLPSPFDGMLVTANYTFTDTEASLEGRDGDIPLPQSSENTANFALGYEKYGLSLRAAVTYRDKYLDEVNDVEDSSADRYADSRYQVDLKGAYDVSKHFQVYAEAINITDEPFYAYFDQKRYNSQYDEFGPTYKVGANWRF</sequence>
<dbReference type="Gene3D" id="2.60.40.1120">
    <property type="entry name" value="Carboxypeptidase-like, regulatory domain"/>
    <property type="match status" value="1"/>
</dbReference>
<dbReference type="InterPro" id="IPR008969">
    <property type="entry name" value="CarboxyPept-like_regulatory"/>
</dbReference>
<reference evidence="14" key="1">
    <citation type="submission" date="2016-10" db="EMBL/GenBank/DDBJ databases">
        <authorList>
            <person name="Varghese N."/>
            <person name="Submissions S."/>
        </authorList>
    </citation>
    <scope>NUCLEOTIDE SEQUENCE [LARGE SCALE GENOMIC DNA]</scope>
    <source>
        <strain evidence="14">DSM 241</strain>
    </source>
</reference>
<evidence type="ECO:0000256" key="7">
    <source>
        <dbReference type="ARBA" id="ARBA00023237"/>
    </source>
</evidence>
<protein>
    <submittedName>
        <fullName evidence="13">TonB-dependent receptor</fullName>
    </submittedName>
</protein>
<name>A0A1H7G5C6_9GAMM</name>
<evidence type="ECO:0000256" key="9">
    <source>
        <dbReference type="RuleBase" id="RU003357"/>
    </source>
</evidence>
<dbReference type="InterPro" id="IPR010104">
    <property type="entry name" value="TonB_rcpt_bac"/>
</dbReference>
<accession>A0A1H7G5C6</accession>
<evidence type="ECO:0000256" key="1">
    <source>
        <dbReference type="ARBA" id="ARBA00004571"/>
    </source>
</evidence>
<keyword evidence="5 9" id="KW-0798">TonB box</keyword>
<evidence type="ECO:0000259" key="11">
    <source>
        <dbReference type="Pfam" id="PF00593"/>
    </source>
</evidence>
<gene>
    <name evidence="13" type="ORF">SAMN05444515_101440</name>
</gene>
<dbReference type="RefSeq" id="WP_090250232.1">
    <property type="nucleotide sequence ID" value="NZ_FOAA01000001.1"/>
</dbReference>
<dbReference type="InterPro" id="IPR000531">
    <property type="entry name" value="Beta-barrel_TonB"/>
</dbReference>
<evidence type="ECO:0000313" key="13">
    <source>
        <dbReference type="EMBL" id="SEK33331.1"/>
    </source>
</evidence>
<dbReference type="NCBIfam" id="TIGR01782">
    <property type="entry name" value="TonB-Xanth-Caul"/>
    <property type="match status" value="1"/>
</dbReference>
<dbReference type="AlphaFoldDB" id="A0A1H7G5C6"/>
<evidence type="ECO:0000256" key="3">
    <source>
        <dbReference type="ARBA" id="ARBA00022452"/>
    </source>
</evidence>
<keyword evidence="2 8" id="KW-0813">Transport</keyword>
<dbReference type="EMBL" id="FOAA01000001">
    <property type="protein sequence ID" value="SEK33331.1"/>
    <property type="molecule type" value="Genomic_DNA"/>
</dbReference>
<dbReference type="PANTHER" id="PTHR40980:SF4">
    <property type="entry name" value="TONB-DEPENDENT RECEPTOR-LIKE BETA-BARREL DOMAIN-CONTAINING PROTEIN"/>
    <property type="match status" value="1"/>
</dbReference>